<dbReference type="PANTHER" id="PTHR10622:SF10">
    <property type="entry name" value="HET DOMAIN-CONTAINING PROTEIN"/>
    <property type="match status" value="1"/>
</dbReference>
<evidence type="ECO:0000259" key="1">
    <source>
        <dbReference type="Pfam" id="PF06985"/>
    </source>
</evidence>
<gene>
    <name evidence="2" type="ORF">CLAFUR5_09749</name>
</gene>
<dbReference type="GeneID" id="71989627"/>
<dbReference type="EMBL" id="CP090171">
    <property type="protein sequence ID" value="UJO21564.1"/>
    <property type="molecule type" value="Genomic_DNA"/>
</dbReference>
<accession>A0A9Q8UT59</accession>
<feature type="domain" description="Heterokaryon incompatibility" evidence="1">
    <location>
        <begin position="23"/>
        <end position="117"/>
    </location>
</feature>
<sequence>MRLLRVTDLAFQEVPSHEPFPKYAILSHTWMTPNSQEVTFQNLERRDTSGYEGKPGWRKIKGLIERARCDAIEYVWVDTCCIDQTDPTELTEAVNCMFQWYQSSSVCYVYLSDVELEADLDTVPGPQSTSFLAALEQALRGCT</sequence>
<dbReference type="RefSeq" id="XP_047765930.1">
    <property type="nucleotide sequence ID" value="XM_047908897.1"/>
</dbReference>
<name>A0A9Q8UT59_PASFU</name>
<dbReference type="Pfam" id="PF06985">
    <property type="entry name" value="HET"/>
    <property type="match status" value="1"/>
</dbReference>
<dbReference type="OrthoDB" id="674604at2759"/>
<dbReference type="PANTHER" id="PTHR10622">
    <property type="entry name" value="HET DOMAIN-CONTAINING PROTEIN"/>
    <property type="match status" value="1"/>
</dbReference>
<dbReference type="InterPro" id="IPR010730">
    <property type="entry name" value="HET"/>
</dbReference>
<evidence type="ECO:0000313" key="2">
    <source>
        <dbReference type="EMBL" id="UJO21564.1"/>
    </source>
</evidence>
<protein>
    <submittedName>
        <fullName evidence="2">Vegetative incompatibility protein HET-E-1</fullName>
    </submittedName>
</protein>
<reference evidence="2" key="1">
    <citation type="submission" date="2021-12" db="EMBL/GenBank/DDBJ databases">
        <authorList>
            <person name="Zaccaron A."/>
            <person name="Stergiopoulos I."/>
        </authorList>
    </citation>
    <scope>NUCLEOTIDE SEQUENCE</scope>
    <source>
        <strain evidence="2">Race5_Kim</strain>
    </source>
</reference>
<organism evidence="2 3">
    <name type="scientific">Passalora fulva</name>
    <name type="common">Tomato leaf mold</name>
    <name type="synonym">Cladosporium fulvum</name>
    <dbReference type="NCBI Taxonomy" id="5499"/>
    <lineage>
        <taxon>Eukaryota</taxon>
        <taxon>Fungi</taxon>
        <taxon>Dikarya</taxon>
        <taxon>Ascomycota</taxon>
        <taxon>Pezizomycotina</taxon>
        <taxon>Dothideomycetes</taxon>
        <taxon>Dothideomycetidae</taxon>
        <taxon>Mycosphaerellales</taxon>
        <taxon>Mycosphaerellaceae</taxon>
        <taxon>Fulvia</taxon>
    </lineage>
</organism>
<evidence type="ECO:0000313" key="3">
    <source>
        <dbReference type="Proteomes" id="UP000756132"/>
    </source>
</evidence>
<dbReference type="KEGG" id="ffu:CLAFUR5_09749"/>
<dbReference type="AlphaFoldDB" id="A0A9Q8UT59"/>
<reference evidence="2" key="2">
    <citation type="journal article" date="2022" name="Microb. Genom.">
        <title>A chromosome-scale genome assembly of the tomato pathogen Cladosporium fulvum reveals a compartmentalized genome architecture and the presence of a dispensable chromosome.</title>
        <authorList>
            <person name="Zaccaron A.Z."/>
            <person name="Chen L.H."/>
            <person name="Samaras A."/>
            <person name="Stergiopoulos I."/>
        </authorList>
    </citation>
    <scope>NUCLEOTIDE SEQUENCE</scope>
    <source>
        <strain evidence="2">Race5_Kim</strain>
    </source>
</reference>
<proteinExistence type="predicted"/>
<dbReference type="Proteomes" id="UP000756132">
    <property type="component" value="Chromosome 9"/>
</dbReference>
<keyword evidence="3" id="KW-1185">Reference proteome</keyword>